<organism evidence="1 2">
    <name type="scientific">Trichinella spiralis</name>
    <name type="common">Trichina worm</name>
    <dbReference type="NCBI Taxonomy" id="6334"/>
    <lineage>
        <taxon>Eukaryota</taxon>
        <taxon>Metazoa</taxon>
        <taxon>Ecdysozoa</taxon>
        <taxon>Nematoda</taxon>
        <taxon>Enoplea</taxon>
        <taxon>Dorylaimia</taxon>
        <taxon>Trichinellida</taxon>
        <taxon>Trichinellidae</taxon>
        <taxon>Trichinella</taxon>
    </lineage>
</organism>
<gene>
    <name evidence="1" type="ORF">T01_13604</name>
</gene>
<sequence>MLQDLNHMCEESEKAVVIQRQLSLKEKLFLQTDALQSAYEEALEAEEQQASMKEWSGYRLDFWTRRVRPREE</sequence>
<dbReference type="EMBL" id="JYDH01000012">
    <property type="protein sequence ID" value="KRY40444.1"/>
    <property type="molecule type" value="Genomic_DNA"/>
</dbReference>
<evidence type="ECO:0000313" key="2">
    <source>
        <dbReference type="Proteomes" id="UP000054776"/>
    </source>
</evidence>
<dbReference type="OrthoDB" id="5937109at2759"/>
<keyword evidence="2" id="KW-1185">Reference proteome</keyword>
<accession>A0A0V1BUR1</accession>
<dbReference type="AlphaFoldDB" id="A0A0V1BUR1"/>
<protein>
    <submittedName>
        <fullName evidence="1">Uncharacterized protein</fullName>
    </submittedName>
</protein>
<proteinExistence type="predicted"/>
<reference evidence="1 2" key="1">
    <citation type="submission" date="2015-01" db="EMBL/GenBank/DDBJ databases">
        <title>Evolution of Trichinella species and genotypes.</title>
        <authorList>
            <person name="Korhonen P.K."/>
            <person name="Edoardo P."/>
            <person name="Giuseppe L.R."/>
            <person name="Gasser R.B."/>
        </authorList>
    </citation>
    <scope>NUCLEOTIDE SEQUENCE [LARGE SCALE GENOMIC DNA]</scope>
    <source>
        <strain evidence="1">ISS3</strain>
    </source>
</reference>
<evidence type="ECO:0000313" key="1">
    <source>
        <dbReference type="EMBL" id="KRY40444.1"/>
    </source>
</evidence>
<name>A0A0V1BUR1_TRISP</name>
<dbReference type="Proteomes" id="UP000054776">
    <property type="component" value="Unassembled WGS sequence"/>
</dbReference>
<comment type="caution">
    <text evidence="1">The sequence shown here is derived from an EMBL/GenBank/DDBJ whole genome shotgun (WGS) entry which is preliminary data.</text>
</comment>
<dbReference type="InParanoid" id="A0A0V1BUR1"/>